<gene>
    <name evidence="1" type="ORF">K435DRAFT_853434</name>
</gene>
<reference evidence="1 2" key="1">
    <citation type="journal article" date="2019" name="Nat. Ecol. Evol.">
        <title>Megaphylogeny resolves global patterns of mushroom evolution.</title>
        <authorList>
            <person name="Varga T."/>
            <person name="Krizsan K."/>
            <person name="Foldi C."/>
            <person name="Dima B."/>
            <person name="Sanchez-Garcia M."/>
            <person name="Sanchez-Ramirez S."/>
            <person name="Szollosi G.J."/>
            <person name="Szarkandi J.G."/>
            <person name="Papp V."/>
            <person name="Albert L."/>
            <person name="Andreopoulos W."/>
            <person name="Angelini C."/>
            <person name="Antonin V."/>
            <person name="Barry K.W."/>
            <person name="Bougher N.L."/>
            <person name="Buchanan P."/>
            <person name="Buyck B."/>
            <person name="Bense V."/>
            <person name="Catcheside P."/>
            <person name="Chovatia M."/>
            <person name="Cooper J."/>
            <person name="Damon W."/>
            <person name="Desjardin D."/>
            <person name="Finy P."/>
            <person name="Geml J."/>
            <person name="Haridas S."/>
            <person name="Hughes K."/>
            <person name="Justo A."/>
            <person name="Karasinski D."/>
            <person name="Kautmanova I."/>
            <person name="Kiss B."/>
            <person name="Kocsube S."/>
            <person name="Kotiranta H."/>
            <person name="LaButti K.M."/>
            <person name="Lechner B.E."/>
            <person name="Liimatainen K."/>
            <person name="Lipzen A."/>
            <person name="Lukacs Z."/>
            <person name="Mihaltcheva S."/>
            <person name="Morgado L.N."/>
            <person name="Niskanen T."/>
            <person name="Noordeloos M.E."/>
            <person name="Ohm R.A."/>
            <person name="Ortiz-Santana B."/>
            <person name="Ovrebo C."/>
            <person name="Racz N."/>
            <person name="Riley R."/>
            <person name="Savchenko A."/>
            <person name="Shiryaev A."/>
            <person name="Soop K."/>
            <person name="Spirin V."/>
            <person name="Szebenyi C."/>
            <person name="Tomsovsky M."/>
            <person name="Tulloss R.E."/>
            <person name="Uehling J."/>
            <person name="Grigoriev I.V."/>
            <person name="Vagvolgyi C."/>
            <person name="Papp T."/>
            <person name="Martin F.M."/>
            <person name="Miettinen O."/>
            <person name="Hibbett D.S."/>
            <person name="Nagy L.G."/>
        </authorList>
    </citation>
    <scope>NUCLEOTIDE SEQUENCE [LARGE SCALE GENOMIC DNA]</scope>
    <source>
        <strain evidence="1 2">CBS 962.96</strain>
    </source>
</reference>
<accession>A0A4S8MGV3</accession>
<sequence length="172" mass="20231">MSAIGTLRGKRSPVFTLRVRFQHDTEKKGWVRLAGIGSSLWTKQFIVDEVGDTQFEVLHRQGIKKQGRGLPVMQYRGKLEEDFVDYWWKNQHIWKFSREAFGRSARNLIPSVTQYWVLDLERRLDWLWEKRLPLWYILFSLSPNHASVPLFTESALSKRSRTGQPPICVDVV</sequence>
<protein>
    <submittedName>
        <fullName evidence="1">Uncharacterized protein</fullName>
    </submittedName>
</protein>
<dbReference type="Proteomes" id="UP000297245">
    <property type="component" value="Unassembled WGS sequence"/>
</dbReference>
<dbReference type="EMBL" id="ML179085">
    <property type="protein sequence ID" value="THV01742.1"/>
    <property type="molecule type" value="Genomic_DNA"/>
</dbReference>
<proteinExistence type="predicted"/>
<organism evidence="1 2">
    <name type="scientific">Dendrothele bispora (strain CBS 962.96)</name>
    <dbReference type="NCBI Taxonomy" id="1314807"/>
    <lineage>
        <taxon>Eukaryota</taxon>
        <taxon>Fungi</taxon>
        <taxon>Dikarya</taxon>
        <taxon>Basidiomycota</taxon>
        <taxon>Agaricomycotina</taxon>
        <taxon>Agaricomycetes</taxon>
        <taxon>Agaricomycetidae</taxon>
        <taxon>Agaricales</taxon>
        <taxon>Agaricales incertae sedis</taxon>
        <taxon>Dendrothele</taxon>
    </lineage>
</organism>
<evidence type="ECO:0000313" key="1">
    <source>
        <dbReference type="EMBL" id="THV01742.1"/>
    </source>
</evidence>
<name>A0A4S8MGV3_DENBC</name>
<evidence type="ECO:0000313" key="2">
    <source>
        <dbReference type="Proteomes" id="UP000297245"/>
    </source>
</evidence>
<dbReference type="AlphaFoldDB" id="A0A4S8MGV3"/>
<keyword evidence="2" id="KW-1185">Reference proteome</keyword>
<dbReference type="OrthoDB" id="2834661at2759"/>